<dbReference type="GO" id="GO:0006886">
    <property type="term" value="P:intracellular protein transport"/>
    <property type="evidence" value="ECO:0007669"/>
    <property type="project" value="InterPro"/>
</dbReference>
<dbReference type="Proteomes" id="UP000752171">
    <property type="component" value="Unassembled WGS sequence"/>
</dbReference>
<proteinExistence type="predicted"/>
<comment type="caution">
    <text evidence="2">The sequence shown here is derived from an EMBL/GenBank/DDBJ whole genome shotgun (WGS) entry which is preliminary data.</text>
</comment>
<dbReference type="AlphaFoldDB" id="A0A8T2MGX8"/>
<dbReference type="GO" id="GO:0005829">
    <property type="term" value="C:cytosol"/>
    <property type="evidence" value="ECO:0007669"/>
    <property type="project" value="TreeGrafter"/>
</dbReference>
<dbReference type="InterPro" id="IPR040096">
    <property type="entry name" value="Ric1"/>
</dbReference>
<evidence type="ECO:0000256" key="1">
    <source>
        <dbReference type="SAM" id="MobiDB-lite"/>
    </source>
</evidence>
<dbReference type="PANTHER" id="PTHR22746">
    <property type="entry name" value="RAB6A-GEF COMPLEX PARTNER PROTEIN 1"/>
    <property type="match status" value="1"/>
</dbReference>
<gene>
    <name evidence="2" type="primary">RIC1</name>
    <name evidence="2" type="ORF">AMEX_G3994</name>
</gene>
<sequence>MEVPAISQQDATLLFNTDLEQGKWDLCHRMIRFLKAIGSGESETPPSTPTTKEPSTTGGFKFFSMSTGPSAKGKDGESAENIGSMLLRHARRLLEQVHLRDLVCFIAQLGFELIGWGCRERTHITRVEEFVIALKRLHKGCNFLWPFPVILASSISSPLKNGRCQSQLAGCFGGGTKGNGLHLLSWSAANPGGLPSFLL</sequence>
<dbReference type="GO" id="GO:0034066">
    <property type="term" value="C:Ric1-Rgp1 guanyl-nucleotide exchange factor complex"/>
    <property type="evidence" value="ECO:0007669"/>
    <property type="project" value="InterPro"/>
</dbReference>
<organism evidence="2 3">
    <name type="scientific">Astyanax mexicanus</name>
    <name type="common">Blind cave fish</name>
    <name type="synonym">Astyanax fasciatus mexicanus</name>
    <dbReference type="NCBI Taxonomy" id="7994"/>
    <lineage>
        <taxon>Eukaryota</taxon>
        <taxon>Metazoa</taxon>
        <taxon>Chordata</taxon>
        <taxon>Craniata</taxon>
        <taxon>Vertebrata</taxon>
        <taxon>Euteleostomi</taxon>
        <taxon>Actinopterygii</taxon>
        <taxon>Neopterygii</taxon>
        <taxon>Teleostei</taxon>
        <taxon>Ostariophysi</taxon>
        <taxon>Characiformes</taxon>
        <taxon>Characoidei</taxon>
        <taxon>Acestrorhamphidae</taxon>
        <taxon>Acestrorhamphinae</taxon>
        <taxon>Astyanax</taxon>
    </lineage>
</organism>
<dbReference type="EMBL" id="JAICCE010000002">
    <property type="protein sequence ID" value="KAG9281205.1"/>
    <property type="molecule type" value="Genomic_DNA"/>
</dbReference>
<evidence type="ECO:0000313" key="3">
    <source>
        <dbReference type="Proteomes" id="UP000752171"/>
    </source>
</evidence>
<dbReference type="GO" id="GO:0000139">
    <property type="term" value="C:Golgi membrane"/>
    <property type="evidence" value="ECO:0007669"/>
    <property type="project" value="TreeGrafter"/>
</dbReference>
<protein>
    <submittedName>
        <fullName evidence="2">RAB6A-GEF complex partner protein 1-like</fullName>
    </submittedName>
</protein>
<evidence type="ECO:0000313" key="2">
    <source>
        <dbReference type="EMBL" id="KAG9281205.1"/>
    </source>
</evidence>
<feature type="region of interest" description="Disordered" evidence="1">
    <location>
        <begin position="38"/>
        <end position="59"/>
    </location>
</feature>
<reference evidence="2 3" key="1">
    <citation type="submission" date="2021-07" db="EMBL/GenBank/DDBJ databases">
        <authorList>
            <person name="Imarazene B."/>
            <person name="Zahm M."/>
            <person name="Klopp C."/>
            <person name="Cabau C."/>
            <person name="Beille S."/>
            <person name="Jouanno E."/>
            <person name="Castinel A."/>
            <person name="Lluch J."/>
            <person name="Gil L."/>
            <person name="Kuchtly C."/>
            <person name="Lopez Roques C."/>
            <person name="Donnadieu C."/>
            <person name="Parrinello H."/>
            <person name="Journot L."/>
            <person name="Du K."/>
            <person name="Schartl M."/>
            <person name="Retaux S."/>
            <person name="Guiguen Y."/>
        </authorList>
    </citation>
    <scope>NUCLEOTIDE SEQUENCE [LARGE SCALE GENOMIC DNA]</scope>
    <source>
        <strain evidence="2">Pach_M1</strain>
        <tissue evidence="2">Testis</tissue>
    </source>
</reference>
<dbReference type="PANTHER" id="PTHR22746:SF10">
    <property type="entry name" value="GUANINE NUCLEOTIDE EXCHANGE FACTOR SUBUNIT RIC1"/>
    <property type="match status" value="1"/>
</dbReference>
<name>A0A8T2MGX8_ASTMX</name>
<dbReference type="GO" id="GO:0042147">
    <property type="term" value="P:retrograde transport, endosome to Golgi"/>
    <property type="evidence" value="ECO:0007669"/>
    <property type="project" value="TreeGrafter"/>
</dbReference>
<accession>A0A8T2MGX8</accession>
<dbReference type="OrthoDB" id="67540at2759"/>